<dbReference type="GO" id="GO:0009253">
    <property type="term" value="P:peptidoglycan catabolic process"/>
    <property type="evidence" value="ECO:0007669"/>
    <property type="project" value="InterPro"/>
</dbReference>
<evidence type="ECO:0000259" key="9">
    <source>
        <dbReference type="SMART" id="SM00644"/>
    </source>
</evidence>
<feature type="domain" description="N-acetylmuramoyl-L-alanine amidase" evidence="9">
    <location>
        <begin position="39"/>
        <end position="177"/>
    </location>
</feature>
<evidence type="ECO:0000256" key="3">
    <source>
        <dbReference type="ARBA" id="ARBA00022729"/>
    </source>
</evidence>
<feature type="domain" description="Peptidoglycan recognition protein family" evidence="10">
    <location>
        <begin position="28"/>
        <end position="171"/>
    </location>
</feature>
<comment type="similarity">
    <text evidence="1 6">Belongs to the N-acetylmuramoyl-L-alanine amidase 2 family.</text>
</comment>
<dbReference type="InterPro" id="IPR017331">
    <property type="entry name" value="Peptidoglycan_recognition"/>
</dbReference>
<name>A0A9E9JKV0_9ANNE</name>
<dbReference type="SMART" id="SM00644">
    <property type="entry name" value="Ami_2"/>
    <property type="match status" value="1"/>
</dbReference>
<dbReference type="InterPro" id="IPR036505">
    <property type="entry name" value="Amidase/PGRP_sf"/>
</dbReference>
<evidence type="ECO:0000259" key="10">
    <source>
        <dbReference type="SMART" id="SM00701"/>
    </source>
</evidence>
<dbReference type="InterPro" id="IPR015510">
    <property type="entry name" value="PGRP"/>
</dbReference>
<dbReference type="InterPro" id="IPR002502">
    <property type="entry name" value="Amidase_domain"/>
</dbReference>
<feature type="disulfide bond" evidence="7">
    <location>
        <begin position="65"/>
        <end position="71"/>
    </location>
</feature>
<dbReference type="FunFam" id="3.40.80.10:FF:000001">
    <property type="entry name" value="Peptidoglycan recognition protein 1"/>
    <property type="match status" value="1"/>
</dbReference>
<dbReference type="GO" id="GO:0008745">
    <property type="term" value="F:N-acetylmuramoyl-L-alanine amidase activity"/>
    <property type="evidence" value="ECO:0007669"/>
    <property type="project" value="InterPro"/>
</dbReference>
<evidence type="ECO:0000256" key="2">
    <source>
        <dbReference type="ARBA" id="ARBA00022588"/>
    </source>
</evidence>
<feature type="signal peptide" evidence="8">
    <location>
        <begin position="1"/>
        <end position="22"/>
    </location>
</feature>
<dbReference type="GO" id="GO:0042834">
    <property type="term" value="F:peptidoglycan binding"/>
    <property type="evidence" value="ECO:0007669"/>
    <property type="project" value="InterPro"/>
</dbReference>
<sequence length="199" mass="22424">MMALKDFLVGLVLLASISTSKGGPCEEVEIVTRAEWNARPPTEVEYIDTAVNMSFVHHTAGTWECFDKDTCILMVQDIQNLHMDNNSWSDIGYSFLIGEDGRVYEGRGWNVVGAHTYKYNSVAYGFCIIGNFMTRPPNDLALNTAQKIIDCGVQLGYTLPDYELFGHRDGSCTECPGDYLYAIIQTWSHYSFRTIPIYC</sequence>
<evidence type="ECO:0000256" key="6">
    <source>
        <dbReference type="PIRNR" id="PIRNR037945"/>
    </source>
</evidence>
<dbReference type="EMBL" id="OM835897">
    <property type="protein sequence ID" value="WAQ69891.1"/>
    <property type="molecule type" value="mRNA"/>
</dbReference>
<dbReference type="PANTHER" id="PTHR11022:SF41">
    <property type="entry name" value="PEPTIDOGLYCAN-RECOGNITION PROTEIN LC-RELATED"/>
    <property type="match status" value="1"/>
</dbReference>
<dbReference type="PIRSF" id="PIRSF037945">
    <property type="entry name" value="PGRPs"/>
    <property type="match status" value="1"/>
</dbReference>
<evidence type="ECO:0000256" key="5">
    <source>
        <dbReference type="ARBA" id="ARBA00023157"/>
    </source>
</evidence>
<dbReference type="Gene3D" id="3.40.80.10">
    <property type="entry name" value="Peptidoglycan recognition protein-like"/>
    <property type="match status" value="1"/>
</dbReference>
<feature type="chain" id="PRO_5039153430" description="Peptidoglycan-recognition protein" evidence="8">
    <location>
        <begin position="23"/>
        <end position="199"/>
    </location>
</feature>
<keyword evidence="5" id="KW-1015">Disulfide bond</keyword>
<dbReference type="InterPro" id="IPR006619">
    <property type="entry name" value="PGRP_domain_met/bac"/>
</dbReference>
<evidence type="ECO:0000256" key="7">
    <source>
        <dbReference type="PIRSR" id="PIRSR037945-1"/>
    </source>
</evidence>
<dbReference type="Pfam" id="PF01510">
    <property type="entry name" value="Amidase_2"/>
    <property type="match status" value="1"/>
</dbReference>
<keyword evidence="2 6" id="KW-0399">Innate immunity</keyword>
<proteinExistence type="evidence at transcript level"/>
<dbReference type="GO" id="GO:0008270">
    <property type="term" value="F:zinc ion binding"/>
    <property type="evidence" value="ECO:0007669"/>
    <property type="project" value="InterPro"/>
</dbReference>
<dbReference type="SMART" id="SM00701">
    <property type="entry name" value="PGRP"/>
    <property type="match status" value="1"/>
</dbReference>
<keyword evidence="4 6" id="KW-0391">Immunity</keyword>
<evidence type="ECO:0000313" key="11">
    <source>
        <dbReference type="EMBL" id="WAQ69891.1"/>
    </source>
</evidence>
<dbReference type="SUPFAM" id="SSF55846">
    <property type="entry name" value="N-acetylmuramoyl-L-alanine amidase-like"/>
    <property type="match status" value="1"/>
</dbReference>
<evidence type="ECO:0000256" key="4">
    <source>
        <dbReference type="ARBA" id="ARBA00022859"/>
    </source>
</evidence>
<dbReference type="GO" id="GO:0045087">
    <property type="term" value="P:innate immune response"/>
    <property type="evidence" value="ECO:0007669"/>
    <property type="project" value="UniProtKB-KW"/>
</dbReference>
<keyword evidence="3 8" id="KW-0732">Signal</keyword>
<gene>
    <name evidence="11" type="primary">PGPR3</name>
</gene>
<accession>A0A9E9JKV0</accession>
<evidence type="ECO:0000256" key="8">
    <source>
        <dbReference type="SAM" id="SignalP"/>
    </source>
</evidence>
<dbReference type="CDD" id="cd06583">
    <property type="entry name" value="PGRP"/>
    <property type="match status" value="1"/>
</dbReference>
<protein>
    <recommendedName>
        <fullName evidence="6">Peptidoglycan-recognition protein</fullName>
    </recommendedName>
</protein>
<dbReference type="AlphaFoldDB" id="A0A9E9JKV0"/>
<organism evidence="11">
    <name type="scientific">Eisenia andrei</name>
    <dbReference type="NCBI Taxonomy" id="168636"/>
    <lineage>
        <taxon>Eukaryota</taxon>
        <taxon>Metazoa</taxon>
        <taxon>Spiralia</taxon>
        <taxon>Lophotrochozoa</taxon>
        <taxon>Annelida</taxon>
        <taxon>Clitellata</taxon>
        <taxon>Oligochaeta</taxon>
        <taxon>Crassiclitellata</taxon>
        <taxon>Lumbricina</taxon>
        <taxon>Lumbricidae</taxon>
        <taxon>Lumbricinae</taxon>
        <taxon>Eisenia</taxon>
    </lineage>
</organism>
<reference evidence="11" key="1">
    <citation type="submission" date="2022-02" db="EMBL/GenBank/DDBJ databases">
        <authorList>
            <person name="Park B.J."/>
            <person name="Yoon Y.B."/>
            <person name="Cho S.J."/>
            <person name="Park S.C."/>
        </authorList>
    </citation>
    <scope>NUCLEOTIDE SEQUENCE</scope>
</reference>
<dbReference type="PANTHER" id="PTHR11022">
    <property type="entry name" value="PEPTIDOGLYCAN RECOGNITION PROTEIN"/>
    <property type="match status" value="1"/>
</dbReference>
<evidence type="ECO:0000256" key="1">
    <source>
        <dbReference type="ARBA" id="ARBA00007553"/>
    </source>
</evidence>